<accession>A0ABW8NJC1</accession>
<organism evidence="3 4">
    <name type="scientific">Oceanobacter antarcticus</name>
    <dbReference type="NCBI Taxonomy" id="3133425"/>
    <lineage>
        <taxon>Bacteria</taxon>
        <taxon>Pseudomonadati</taxon>
        <taxon>Pseudomonadota</taxon>
        <taxon>Gammaproteobacteria</taxon>
        <taxon>Oceanospirillales</taxon>
        <taxon>Oceanospirillaceae</taxon>
        <taxon>Oceanobacter</taxon>
    </lineage>
</organism>
<comment type="caution">
    <text evidence="3">The sequence shown here is derived from an EMBL/GenBank/DDBJ whole genome shotgun (WGS) entry which is preliminary data.</text>
</comment>
<keyword evidence="1" id="KW-1133">Transmembrane helix</keyword>
<dbReference type="PANTHER" id="PTHR30273:SF2">
    <property type="entry name" value="PROTEIN FECR"/>
    <property type="match status" value="1"/>
</dbReference>
<keyword evidence="1" id="KW-0472">Membrane</keyword>
<protein>
    <submittedName>
        <fullName evidence="3">FecR domain-containing protein</fullName>
    </submittedName>
</protein>
<evidence type="ECO:0000313" key="4">
    <source>
        <dbReference type="Proteomes" id="UP001620597"/>
    </source>
</evidence>
<dbReference type="Pfam" id="PF04773">
    <property type="entry name" value="FecR"/>
    <property type="match status" value="1"/>
</dbReference>
<gene>
    <name evidence="3" type="ORF">WG929_11320</name>
</gene>
<proteinExistence type="predicted"/>
<dbReference type="PANTHER" id="PTHR30273">
    <property type="entry name" value="PERIPLASMIC SIGNAL SENSOR AND SIGMA FACTOR ACTIVATOR FECR-RELATED"/>
    <property type="match status" value="1"/>
</dbReference>
<reference evidence="3 4" key="1">
    <citation type="submission" date="2024-03" db="EMBL/GenBank/DDBJ databases">
        <title>High-quality draft genome sequence of Oceanobacter sp. wDCs-4.</title>
        <authorList>
            <person name="Dong C."/>
        </authorList>
    </citation>
    <scope>NUCLEOTIDE SEQUENCE [LARGE SCALE GENOMIC DNA]</scope>
    <source>
        <strain evidence="4">wDCs-4</strain>
    </source>
</reference>
<dbReference type="RefSeq" id="WP_416206110.1">
    <property type="nucleotide sequence ID" value="NZ_JBBKTX010000013.1"/>
</dbReference>
<dbReference type="EMBL" id="JBBKTX010000013">
    <property type="protein sequence ID" value="MFK4753001.1"/>
    <property type="molecule type" value="Genomic_DNA"/>
</dbReference>
<dbReference type="Gene3D" id="2.60.120.1440">
    <property type="match status" value="1"/>
</dbReference>
<keyword evidence="4" id="KW-1185">Reference proteome</keyword>
<dbReference type="InterPro" id="IPR012373">
    <property type="entry name" value="Ferrdict_sens_TM"/>
</dbReference>
<sequence length="351" mass="39213">MNRATSLPTLTHHEEERICHWFLHGGLEQATDQQRLEFDHWLAESEARQHKADAISGIWNDPEFSAALAAFDTNTLADEQPSPQSSYASSNRYRWPAAIAACLVLATAIVLHLAPSGSRLLRLQTERLQTSQHPLEDGSIVDMSSNTELLVRYERAERHIDLTQGEAKFSVAKNPQRPFIVQTRQAAMKALGTVFNVDQRGSITELTVLEGRVEISPMSGQGQKTVLTAGQRIRVSQRALGVISHLDTDATSDWEHGLLVAENLPLAELIIELNRYSNRRWAAADNVNELTVNGRFNLRDTNKNLVILQALYGLENHPRAVINTDLQTIYLTLPDIDQKANQETDKGMNQG</sequence>
<evidence type="ECO:0000313" key="3">
    <source>
        <dbReference type="EMBL" id="MFK4753001.1"/>
    </source>
</evidence>
<dbReference type="InterPro" id="IPR006860">
    <property type="entry name" value="FecR"/>
</dbReference>
<dbReference type="Proteomes" id="UP001620597">
    <property type="component" value="Unassembled WGS sequence"/>
</dbReference>
<name>A0ABW8NJC1_9GAMM</name>
<evidence type="ECO:0000259" key="2">
    <source>
        <dbReference type="Pfam" id="PF04773"/>
    </source>
</evidence>
<feature type="transmembrane region" description="Helical" evidence="1">
    <location>
        <begin position="93"/>
        <end position="114"/>
    </location>
</feature>
<dbReference type="PIRSF" id="PIRSF018266">
    <property type="entry name" value="FecR"/>
    <property type="match status" value="1"/>
</dbReference>
<keyword evidence="1" id="KW-0812">Transmembrane</keyword>
<evidence type="ECO:0000256" key="1">
    <source>
        <dbReference type="SAM" id="Phobius"/>
    </source>
</evidence>
<feature type="domain" description="FecR protein" evidence="2">
    <location>
        <begin position="124"/>
        <end position="214"/>
    </location>
</feature>